<evidence type="ECO:0000259" key="6">
    <source>
        <dbReference type="PROSITE" id="PS51736"/>
    </source>
</evidence>
<dbReference type="InterPro" id="IPR050639">
    <property type="entry name" value="SSR_resolvase"/>
</dbReference>
<dbReference type="PROSITE" id="PS00397">
    <property type="entry name" value="RECOMBINASES_1"/>
    <property type="match status" value="1"/>
</dbReference>
<evidence type="ECO:0000256" key="5">
    <source>
        <dbReference type="PROSITE-ProRule" id="PRU10137"/>
    </source>
</evidence>
<organism evidence="8 9">
    <name type="scientific">Candidatus Desantisbacteria bacterium CG1_02_38_46</name>
    <dbReference type="NCBI Taxonomy" id="1817893"/>
    <lineage>
        <taxon>Bacteria</taxon>
        <taxon>Candidatus Desantisiibacteriota</taxon>
    </lineage>
</organism>
<reference evidence="8 9" key="1">
    <citation type="journal article" date="2016" name="Environ. Microbiol.">
        <title>Genomic resolution of a cold subsurface aquifer community provides metabolic insights for novel microbes adapted to high CO concentrations.</title>
        <authorList>
            <person name="Probst A.J."/>
            <person name="Castelle C.J."/>
            <person name="Singh A."/>
            <person name="Brown C.T."/>
            <person name="Anantharaman K."/>
            <person name="Sharon I."/>
            <person name="Hug L.A."/>
            <person name="Burstein D."/>
            <person name="Emerson J.B."/>
            <person name="Thomas B.C."/>
            <person name="Banfield J.F."/>
        </authorList>
    </citation>
    <scope>NUCLEOTIDE SEQUENCE [LARGE SCALE GENOMIC DNA]</scope>
    <source>
        <strain evidence="8">CG1_02_38_46</strain>
    </source>
</reference>
<proteinExistence type="predicted"/>
<keyword evidence="2" id="KW-0238">DNA-binding</keyword>
<keyword evidence="3" id="KW-0233">DNA recombination</keyword>
<sequence length="585" mass="68134">MKEIEEEKEKPIRAAIYVRVSTADQAKEGISLEEQERVCRDFCKAKGWEIYKVYKDAESGRNIQREELTELFKEAQLRLFDVVVAHKLDRMSRSLINMYEIVEKLKQLDIKFVSFTESFDTTGSTGRLMFNILASFAEFESDRIGERAYMGMLGKAKECNYNGGTVPEGYRIVDDKWVIDEEGAAIVRFIFDLYYSGDPETKKEMGCWKIAEWLNKKGYRTKKHITKTGKTLGGKAWNAEAVRSILSNPICCGTYTWNKYRIKRTGEGVITKKRPEREWIIKRDALPSIIPRDIFDAVQERLKSNRKINIRGRQENYMFSGLLYFHPCGVRLEGWKKEREVSEGKECRVDRYYRCNPLVWKRIRGLNKGEMLTEHCKDCRFKSIRQETIESFLIEQVKNLKYDLPEIKEVVEKIKQRASGDIEIFAQKERELLEEKNLLESKRENLYFSLRKESISLDEFSKQVKMIVDREREIESEITTVQTKKMETVYADSDASIAENLIVQFADCFDVAPSDARKNLLQAIIKKVDIEHNGKVHITYSLPLHITESSGVVSSMAAYRSGFCLDFLVSTQIPILNRRMNYRNA</sequence>
<dbReference type="GO" id="GO:0003677">
    <property type="term" value="F:DNA binding"/>
    <property type="evidence" value="ECO:0007669"/>
    <property type="project" value="UniProtKB-KW"/>
</dbReference>
<dbReference type="STRING" id="1817893.AUJ66_08700"/>
<dbReference type="PANTHER" id="PTHR30461">
    <property type="entry name" value="DNA-INVERTASE FROM LAMBDOID PROPHAGE"/>
    <property type="match status" value="1"/>
</dbReference>
<protein>
    <recommendedName>
        <fullName evidence="10">Recombinase family protein</fullName>
    </recommendedName>
</protein>
<evidence type="ECO:0000313" key="8">
    <source>
        <dbReference type="EMBL" id="OIN95644.1"/>
    </source>
</evidence>
<dbReference type="Gene3D" id="3.90.1750.20">
    <property type="entry name" value="Putative Large Serine Recombinase, Chain B, Domain 2"/>
    <property type="match status" value="1"/>
</dbReference>
<dbReference type="EMBL" id="MNUO01000132">
    <property type="protein sequence ID" value="OIN95644.1"/>
    <property type="molecule type" value="Genomic_DNA"/>
</dbReference>
<dbReference type="InterPro" id="IPR011109">
    <property type="entry name" value="DNA_bind_recombinase_dom"/>
</dbReference>
<evidence type="ECO:0000256" key="3">
    <source>
        <dbReference type="ARBA" id="ARBA00023172"/>
    </source>
</evidence>
<feature type="domain" description="Resolvase/invertase-type recombinase catalytic" evidence="6">
    <location>
        <begin position="13"/>
        <end position="159"/>
    </location>
</feature>
<dbReference type="GO" id="GO:0015074">
    <property type="term" value="P:DNA integration"/>
    <property type="evidence" value="ECO:0007669"/>
    <property type="project" value="UniProtKB-KW"/>
</dbReference>
<accession>A0A1J4SAF3</accession>
<dbReference type="CDD" id="cd03768">
    <property type="entry name" value="SR_ResInv"/>
    <property type="match status" value="1"/>
</dbReference>
<evidence type="ECO:0000256" key="2">
    <source>
        <dbReference type="ARBA" id="ARBA00023125"/>
    </source>
</evidence>
<feature type="domain" description="Recombinase" evidence="7">
    <location>
        <begin position="167"/>
        <end position="308"/>
    </location>
</feature>
<dbReference type="SMART" id="SM00857">
    <property type="entry name" value="Resolvase"/>
    <property type="match status" value="1"/>
</dbReference>
<evidence type="ECO:0000313" key="9">
    <source>
        <dbReference type="Proteomes" id="UP000182278"/>
    </source>
</evidence>
<evidence type="ECO:0000256" key="4">
    <source>
        <dbReference type="PIRSR" id="PIRSR606118-50"/>
    </source>
</evidence>
<evidence type="ECO:0000259" key="7">
    <source>
        <dbReference type="PROSITE" id="PS51737"/>
    </source>
</evidence>
<evidence type="ECO:0000256" key="1">
    <source>
        <dbReference type="ARBA" id="ARBA00022908"/>
    </source>
</evidence>
<dbReference type="Pfam" id="PF07508">
    <property type="entry name" value="Recombinase"/>
    <property type="match status" value="1"/>
</dbReference>
<dbReference type="InterPro" id="IPR036162">
    <property type="entry name" value="Resolvase-like_N_sf"/>
</dbReference>
<dbReference type="Gene3D" id="3.40.50.1390">
    <property type="entry name" value="Resolvase, N-terminal catalytic domain"/>
    <property type="match status" value="1"/>
</dbReference>
<dbReference type="PROSITE" id="PS51737">
    <property type="entry name" value="RECOMBINASE_DNA_BIND"/>
    <property type="match status" value="1"/>
</dbReference>
<dbReference type="Proteomes" id="UP000182278">
    <property type="component" value="Unassembled WGS sequence"/>
</dbReference>
<gene>
    <name evidence="8" type="ORF">AUJ66_08700</name>
</gene>
<feature type="active site" description="O-(5'-phospho-DNA)-serine intermediate" evidence="4 5">
    <location>
        <position position="21"/>
    </location>
</feature>
<name>A0A1J4SAF3_9BACT</name>
<dbReference type="AlphaFoldDB" id="A0A1J4SAF3"/>
<comment type="caution">
    <text evidence="8">The sequence shown here is derived from an EMBL/GenBank/DDBJ whole genome shotgun (WGS) entry which is preliminary data.</text>
</comment>
<dbReference type="Pfam" id="PF00239">
    <property type="entry name" value="Resolvase"/>
    <property type="match status" value="1"/>
</dbReference>
<dbReference type="InterPro" id="IPR006118">
    <property type="entry name" value="Recombinase_CS"/>
</dbReference>
<evidence type="ECO:0008006" key="10">
    <source>
        <dbReference type="Google" id="ProtNLM"/>
    </source>
</evidence>
<dbReference type="PANTHER" id="PTHR30461:SF23">
    <property type="entry name" value="DNA RECOMBINASE-RELATED"/>
    <property type="match status" value="1"/>
</dbReference>
<dbReference type="InterPro" id="IPR006119">
    <property type="entry name" value="Resolv_N"/>
</dbReference>
<dbReference type="SUPFAM" id="SSF53041">
    <property type="entry name" value="Resolvase-like"/>
    <property type="match status" value="1"/>
</dbReference>
<dbReference type="PROSITE" id="PS51736">
    <property type="entry name" value="RECOMBINASES_3"/>
    <property type="match status" value="1"/>
</dbReference>
<dbReference type="InterPro" id="IPR038109">
    <property type="entry name" value="DNA_bind_recomb_sf"/>
</dbReference>
<keyword evidence="1" id="KW-0229">DNA integration</keyword>
<dbReference type="GO" id="GO:0000150">
    <property type="term" value="F:DNA strand exchange activity"/>
    <property type="evidence" value="ECO:0007669"/>
    <property type="project" value="InterPro"/>
</dbReference>